<keyword evidence="2" id="KW-1185">Reference proteome</keyword>
<name>A0ABV6C6C6_9GAMM</name>
<evidence type="ECO:0000313" key="2">
    <source>
        <dbReference type="Proteomes" id="UP001589758"/>
    </source>
</evidence>
<reference evidence="1 2" key="1">
    <citation type="submission" date="2024-09" db="EMBL/GenBank/DDBJ databases">
        <authorList>
            <person name="Sun Q."/>
            <person name="Mori K."/>
        </authorList>
    </citation>
    <scope>NUCLEOTIDE SEQUENCE [LARGE SCALE GENOMIC DNA]</scope>
    <source>
        <strain evidence="1 2">CCM 8545</strain>
    </source>
</reference>
<proteinExistence type="predicted"/>
<dbReference type="RefSeq" id="WP_385875267.1">
    <property type="nucleotide sequence ID" value="NZ_JBHLXE010000002.1"/>
</dbReference>
<evidence type="ECO:0000313" key="1">
    <source>
        <dbReference type="EMBL" id="MFC0178520.1"/>
    </source>
</evidence>
<organism evidence="1 2">
    <name type="scientific">Thorsellia kenyensis</name>
    <dbReference type="NCBI Taxonomy" id="1549888"/>
    <lineage>
        <taxon>Bacteria</taxon>
        <taxon>Pseudomonadati</taxon>
        <taxon>Pseudomonadota</taxon>
        <taxon>Gammaproteobacteria</taxon>
        <taxon>Enterobacterales</taxon>
        <taxon>Thorselliaceae</taxon>
        <taxon>Thorsellia</taxon>
    </lineage>
</organism>
<dbReference type="EMBL" id="JBHLXE010000002">
    <property type="protein sequence ID" value="MFC0178520.1"/>
    <property type="molecule type" value="Genomic_DNA"/>
</dbReference>
<comment type="caution">
    <text evidence="1">The sequence shown here is derived from an EMBL/GenBank/DDBJ whole genome shotgun (WGS) entry which is preliminary data.</text>
</comment>
<sequence length="176" mass="20117">MATISQEIKQQITSRLINHNYDSIMALSREFGVSKSFLYKLDQEIHESESEVMKSSMQQSKHKAKINTATTIKSATQQVEIFAATSALNEDELRRYCREHSLDIEEVKLIKSALIQGLLNQQQQEVTIKKQLIEQNKETDKLRKEVARKEKALAETAALLVLSKKARAIWGETLKD</sequence>
<evidence type="ECO:0008006" key="3">
    <source>
        <dbReference type="Google" id="ProtNLM"/>
    </source>
</evidence>
<dbReference type="Proteomes" id="UP001589758">
    <property type="component" value="Unassembled WGS sequence"/>
</dbReference>
<gene>
    <name evidence="1" type="ORF">ACFFIT_00100</name>
</gene>
<accession>A0ABV6C6C6</accession>
<protein>
    <recommendedName>
        <fullName evidence="3">Transposase</fullName>
    </recommendedName>
</protein>